<dbReference type="SUPFAM" id="SSF51621">
    <property type="entry name" value="Phosphoenolpyruvate/pyruvate domain"/>
    <property type="match status" value="1"/>
</dbReference>
<evidence type="ECO:0000313" key="1">
    <source>
        <dbReference type="EMBL" id="GAA2476294.1"/>
    </source>
</evidence>
<dbReference type="RefSeq" id="WP_344381919.1">
    <property type="nucleotide sequence ID" value="NZ_BAAATA010000004.1"/>
</dbReference>
<dbReference type="GO" id="GO:0016829">
    <property type="term" value="F:lyase activity"/>
    <property type="evidence" value="ECO:0007669"/>
    <property type="project" value="UniProtKB-KW"/>
</dbReference>
<proteinExistence type="predicted"/>
<dbReference type="InterPro" id="IPR040442">
    <property type="entry name" value="Pyrv_kinase-like_dom_sf"/>
</dbReference>
<protein>
    <submittedName>
        <fullName evidence="1">Isocitrate lyase/phosphoenolpyruvate mutase family protein</fullName>
    </submittedName>
</protein>
<dbReference type="InterPro" id="IPR015813">
    <property type="entry name" value="Pyrv/PenolPyrv_kinase-like_dom"/>
</dbReference>
<comment type="caution">
    <text evidence="1">The sequence shown here is derived from an EMBL/GenBank/DDBJ whole genome shotgun (WGS) entry which is preliminary data.</text>
</comment>
<dbReference type="CDD" id="cd00377">
    <property type="entry name" value="ICL_PEPM"/>
    <property type="match status" value="1"/>
</dbReference>
<accession>A0ABN3L208</accession>
<keyword evidence="2" id="KW-1185">Reference proteome</keyword>
<gene>
    <name evidence="1" type="ORF">GCM10010406_10530</name>
</gene>
<dbReference type="EMBL" id="BAAATA010000004">
    <property type="protein sequence ID" value="GAA2476294.1"/>
    <property type="molecule type" value="Genomic_DNA"/>
</dbReference>
<name>A0ABN3L208_9ACTN</name>
<dbReference type="Proteomes" id="UP001501358">
    <property type="component" value="Unassembled WGS sequence"/>
</dbReference>
<dbReference type="InterPro" id="IPR039556">
    <property type="entry name" value="ICL/PEPM"/>
</dbReference>
<keyword evidence="1" id="KW-0456">Lyase</keyword>
<dbReference type="Pfam" id="PF13714">
    <property type="entry name" value="PEP_mutase"/>
    <property type="match status" value="1"/>
</dbReference>
<dbReference type="PANTHER" id="PTHR42905:SF16">
    <property type="entry name" value="CARBOXYPHOSPHONOENOLPYRUVATE PHOSPHONOMUTASE-LIKE PROTEIN (AFU_ORTHOLOGUE AFUA_5G07230)"/>
    <property type="match status" value="1"/>
</dbReference>
<evidence type="ECO:0000313" key="2">
    <source>
        <dbReference type="Proteomes" id="UP001501358"/>
    </source>
</evidence>
<organism evidence="1 2">
    <name type="scientific">Streptomyces thermolineatus</name>
    <dbReference type="NCBI Taxonomy" id="44033"/>
    <lineage>
        <taxon>Bacteria</taxon>
        <taxon>Bacillati</taxon>
        <taxon>Actinomycetota</taxon>
        <taxon>Actinomycetes</taxon>
        <taxon>Kitasatosporales</taxon>
        <taxon>Streptomycetaceae</taxon>
        <taxon>Streptomyces</taxon>
    </lineage>
</organism>
<sequence length="283" mass="28851">MTDHLARQQVKARTFHSLHRRGEPLVLVNAWDAVSARIVEEAGAAAVATTSAAVAWSLGTPDGDALDRDSALARTARVVAAVDLPVTADIESGFAADAAGVAETVRGVLAAGAVGINLEDALYGVPAPLRPVEEQAERIAAARGAADAGQVPLFVNARTDVFLRAVGDPRDRLKEALARAEAFLEAGADGIFVPGVTDPGTVSELAAALGAPLNVLAGPGAPTVYELAACGAARVSLGSGVARAAYTLVGRSVREVLTGGTYKELDGALGHEEVNALLEARKP</sequence>
<dbReference type="PANTHER" id="PTHR42905">
    <property type="entry name" value="PHOSPHOENOLPYRUVATE CARBOXYLASE"/>
    <property type="match status" value="1"/>
</dbReference>
<dbReference type="Gene3D" id="3.20.20.60">
    <property type="entry name" value="Phosphoenolpyruvate-binding domains"/>
    <property type="match status" value="1"/>
</dbReference>
<reference evidence="1 2" key="1">
    <citation type="journal article" date="2019" name="Int. J. Syst. Evol. Microbiol.">
        <title>The Global Catalogue of Microorganisms (GCM) 10K type strain sequencing project: providing services to taxonomists for standard genome sequencing and annotation.</title>
        <authorList>
            <consortium name="The Broad Institute Genomics Platform"/>
            <consortium name="The Broad Institute Genome Sequencing Center for Infectious Disease"/>
            <person name="Wu L."/>
            <person name="Ma J."/>
        </authorList>
    </citation>
    <scope>NUCLEOTIDE SEQUENCE [LARGE SCALE GENOMIC DNA]</scope>
    <source>
        <strain evidence="1 2">JCM 6307</strain>
    </source>
</reference>